<dbReference type="CDD" id="cd02440">
    <property type="entry name" value="AdoMet_MTases"/>
    <property type="match status" value="1"/>
</dbReference>
<sequence>MSNAIEQNRLDAQAAAIVEMVGGVPCLAPVQSMTSVSKAVDIGCGTGVATIQIAGMFPSAKVYGLDISPVPEAVQKMAPANAAWAVGNVLDVDYNKPGDDVMNREIFTPGGLGYIFGRMLFLGINDWSRYFSTAYHSLRSGGIIEHQDLDWKFYRVGTSECLSDKWEWHRAVVSGAEQSGLSTHAGSDAAPIMKDAGLEIISVRTFEFSFVPSSKTPNSLAMGRYVQAKLVPHYPELLRKMLGAQGIAGGELARLTKESLRDIASEEGVHQKYTVTIARKP</sequence>
<dbReference type="EMBL" id="JASNWA010000010">
    <property type="protein sequence ID" value="KAK3169087.1"/>
    <property type="molecule type" value="Genomic_DNA"/>
</dbReference>
<dbReference type="Proteomes" id="UP001276659">
    <property type="component" value="Unassembled WGS sequence"/>
</dbReference>
<dbReference type="SUPFAM" id="SSF53335">
    <property type="entry name" value="S-adenosyl-L-methionine-dependent methyltransferases"/>
    <property type="match status" value="1"/>
</dbReference>
<evidence type="ECO:0000313" key="2">
    <source>
        <dbReference type="Proteomes" id="UP001276659"/>
    </source>
</evidence>
<organism evidence="1 2">
    <name type="scientific">Lepraria neglecta</name>
    <dbReference type="NCBI Taxonomy" id="209136"/>
    <lineage>
        <taxon>Eukaryota</taxon>
        <taxon>Fungi</taxon>
        <taxon>Dikarya</taxon>
        <taxon>Ascomycota</taxon>
        <taxon>Pezizomycotina</taxon>
        <taxon>Lecanoromycetes</taxon>
        <taxon>OSLEUM clade</taxon>
        <taxon>Lecanoromycetidae</taxon>
        <taxon>Lecanorales</taxon>
        <taxon>Lecanorineae</taxon>
        <taxon>Stereocaulaceae</taxon>
        <taxon>Lepraria</taxon>
    </lineage>
</organism>
<protein>
    <recommendedName>
        <fullName evidence="3">Methyltransferase domain-containing protein</fullName>
    </recommendedName>
</protein>
<reference evidence="1" key="1">
    <citation type="submission" date="2022-11" db="EMBL/GenBank/DDBJ databases">
        <title>Chromosomal genome sequence assembly and mating type (MAT) locus characterization of the leprose asexual lichenized fungus Lepraria neglecta (Nyl.) Erichsen.</title>
        <authorList>
            <person name="Allen J.L."/>
            <person name="Pfeffer B."/>
        </authorList>
    </citation>
    <scope>NUCLEOTIDE SEQUENCE</scope>
    <source>
        <strain evidence="1">Allen 5258</strain>
    </source>
</reference>
<evidence type="ECO:0008006" key="3">
    <source>
        <dbReference type="Google" id="ProtNLM"/>
    </source>
</evidence>
<evidence type="ECO:0000313" key="1">
    <source>
        <dbReference type="EMBL" id="KAK3169087.1"/>
    </source>
</evidence>
<comment type="caution">
    <text evidence="1">The sequence shown here is derived from an EMBL/GenBank/DDBJ whole genome shotgun (WGS) entry which is preliminary data.</text>
</comment>
<dbReference type="Gene3D" id="3.40.50.150">
    <property type="entry name" value="Vaccinia Virus protein VP39"/>
    <property type="match status" value="1"/>
</dbReference>
<dbReference type="InterPro" id="IPR029063">
    <property type="entry name" value="SAM-dependent_MTases_sf"/>
</dbReference>
<accession>A0AAD9Z304</accession>
<keyword evidence="2" id="KW-1185">Reference proteome</keyword>
<proteinExistence type="predicted"/>
<dbReference type="Pfam" id="PF13489">
    <property type="entry name" value="Methyltransf_23"/>
    <property type="match status" value="1"/>
</dbReference>
<gene>
    <name evidence="1" type="ORF">OEA41_005535</name>
</gene>
<name>A0AAD9Z304_9LECA</name>
<dbReference type="AlphaFoldDB" id="A0AAD9Z304"/>